<dbReference type="AlphaFoldDB" id="A0A6F8YBA8"/>
<gene>
    <name evidence="2" type="ORF">Psuf_005540</name>
</gene>
<evidence type="ECO:0000256" key="1">
    <source>
        <dbReference type="SAM" id="MobiDB-lite"/>
    </source>
</evidence>
<dbReference type="EMBL" id="AP022871">
    <property type="protein sequence ID" value="BCB83241.1"/>
    <property type="molecule type" value="Genomic_DNA"/>
</dbReference>
<feature type="region of interest" description="Disordered" evidence="1">
    <location>
        <begin position="1"/>
        <end position="63"/>
    </location>
</feature>
<dbReference type="KEGG" id="psuu:Psuf_005540"/>
<accession>A0A6F8YBA8</accession>
<keyword evidence="3" id="KW-1185">Reference proteome</keyword>
<organism evidence="2 3">
    <name type="scientific">Phytohabitans suffuscus</name>
    <dbReference type="NCBI Taxonomy" id="624315"/>
    <lineage>
        <taxon>Bacteria</taxon>
        <taxon>Bacillati</taxon>
        <taxon>Actinomycetota</taxon>
        <taxon>Actinomycetes</taxon>
        <taxon>Micromonosporales</taxon>
        <taxon>Micromonosporaceae</taxon>
    </lineage>
</organism>
<dbReference type="Proteomes" id="UP000503011">
    <property type="component" value="Chromosome"/>
</dbReference>
<name>A0A6F8YBA8_9ACTN</name>
<sequence length="63" mass="6760">MTGEATTEPTLEPPASYGELFLPAPDENTSGQRQAVPDESEAAMKRLRTPFDLGPIDVAETRG</sequence>
<reference evidence="2 3" key="1">
    <citation type="submission" date="2020-03" db="EMBL/GenBank/DDBJ databases">
        <title>Whole genome shotgun sequence of Phytohabitans suffuscus NBRC 105367.</title>
        <authorList>
            <person name="Komaki H."/>
            <person name="Tamura T."/>
        </authorList>
    </citation>
    <scope>NUCLEOTIDE SEQUENCE [LARGE SCALE GENOMIC DNA]</scope>
    <source>
        <strain evidence="2 3">NBRC 105367</strain>
    </source>
</reference>
<evidence type="ECO:0000313" key="2">
    <source>
        <dbReference type="EMBL" id="BCB83241.1"/>
    </source>
</evidence>
<protein>
    <submittedName>
        <fullName evidence="2">Uncharacterized protein</fullName>
    </submittedName>
</protein>
<evidence type="ECO:0000313" key="3">
    <source>
        <dbReference type="Proteomes" id="UP000503011"/>
    </source>
</evidence>
<reference evidence="2 3" key="2">
    <citation type="submission" date="2020-03" db="EMBL/GenBank/DDBJ databases">
        <authorList>
            <person name="Ichikawa N."/>
            <person name="Kimura A."/>
            <person name="Kitahashi Y."/>
            <person name="Uohara A."/>
        </authorList>
    </citation>
    <scope>NUCLEOTIDE SEQUENCE [LARGE SCALE GENOMIC DNA]</scope>
    <source>
        <strain evidence="2 3">NBRC 105367</strain>
    </source>
</reference>
<proteinExistence type="predicted"/>